<dbReference type="AlphaFoldDB" id="A0A8T3BUM7"/>
<dbReference type="InterPro" id="IPR015424">
    <property type="entry name" value="PyrdxlP-dep_Trfase"/>
</dbReference>
<name>A0A8T3BUM7_DENNO</name>
<evidence type="ECO:0000313" key="6">
    <source>
        <dbReference type="Proteomes" id="UP000829196"/>
    </source>
</evidence>
<keyword evidence="2" id="KW-0808">Transferase</keyword>
<keyword evidence="6" id="KW-1185">Reference proteome</keyword>
<dbReference type="GO" id="GO:0009570">
    <property type="term" value="C:chloroplast stroma"/>
    <property type="evidence" value="ECO:0007669"/>
    <property type="project" value="TreeGrafter"/>
</dbReference>
<dbReference type="InterPro" id="IPR022278">
    <property type="entry name" value="Pser_aminoTfrase"/>
</dbReference>
<dbReference type="Gene3D" id="3.40.640.10">
    <property type="entry name" value="Type I PLP-dependent aspartate aminotransferase-like (Major domain)"/>
    <property type="match status" value="1"/>
</dbReference>
<comment type="cofactor">
    <cofactor evidence="1">
        <name>pyridoxal 5'-phosphate</name>
        <dbReference type="ChEBI" id="CHEBI:597326"/>
    </cofactor>
</comment>
<evidence type="ECO:0000256" key="2">
    <source>
        <dbReference type="ARBA" id="ARBA00022679"/>
    </source>
</evidence>
<evidence type="ECO:0000313" key="5">
    <source>
        <dbReference type="EMBL" id="KAI0520069.1"/>
    </source>
</evidence>
<dbReference type="SUPFAM" id="SSF53383">
    <property type="entry name" value="PLP-dependent transferases"/>
    <property type="match status" value="1"/>
</dbReference>
<evidence type="ECO:0000256" key="4">
    <source>
        <dbReference type="ARBA" id="ARBA00029440"/>
    </source>
</evidence>
<keyword evidence="3" id="KW-0663">Pyridoxal phosphate</keyword>
<dbReference type="Proteomes" id="UP000829196">
    <property type="component" value="Unassembled WGS sequence"/>
</dbReference>
<comment type="pathway">
    <text evidence="4">Amino-acid biosynthesis.</text>
</comment>
<evidence type="ECO:0000256" key="3">
    <source>
        <dbReference type="ARBA" id="ARBA00022898"/>
    </source>
</evidence>
<dbReference type="PANTHER" id="PTHR43247">
    <property type="entry name" value="PHOSPHOSERINE AMINOTRANSFERASE"/>
    <property type="match status" value="1"/>
</dbReference>
<dbReference type="InterPro" id="IPR015421">
    <property type="entry name" value="PyrdxlP-dep_Trfase_major"/>
</dbReference>
<accession>A0A8T3BUM7</accession>
<dbReference type="GO" id="GO:0030170">
    <property type="term" value="F:pyridoxal phosphate binding"/>
    <property type="evidence" value="ECO:0007669"/>
    <property type="project" value="TreeGrafter"/>
</dbReference>
<dbReference type="PANTHER" id="PTHR43247:SF1">
    <property type="entry name" value="PHOSPHOSERINE AMINOTRANSFERASE"/>
    <property type="match status" value="1"/>
</dbReference>
<gene>
    <name evidence="5" type="ORF">KFK09_007534</name>
</gene>
<dbReference type="EMBL" id="JAGYWB010000006">
    <property type="protein sequence ID" value="KAI0520069.1"/>
    <property type="molecule type" value="Genomic_DNA"/>
</dbReference>
<dbReference type="GO" id="GO:0004648">
    <property type="term" value="F:O-phospho-L-serine:2-oxoglutarate aminotransferase activity"/>
    <property type="evidence" value="ECO:0007669"/>
    <property type="project" value="InterPro"/>
</dbReference>
<protein>
    <submittedName>
        <fullName evidence="5">Uncharacterized protein</fullName>
    </submittedName>
</protein>
<dbReference type="GO" id="GO:0006564">
    <property type="term" value="P:L-serine biosynthetic process"/>
    <property type="evidence" value="ECO:0007669"/>
    <property type="project" value="InterPro"/>
</dbReference>
<evidence type="ECO:0000256" key="1">
    <source>
        <dbReference type="ARBA" id="ARBA00001933"/>
    </source>
</evidence>
<proteinExistence type="predicted"/>
<organism evidence="5 6">
    <name type="scientific">Dendrobium nobile</name>
    <name type="common">Orchid</name>
    <dbReference type="NCBI Taxonomy" id="94219"/>
    <lineage>
        <taxon>Eukaryota</taxon>
        <taxon>Viridiplantae</taxon>
        <taxon>Streptophyta</taxon>
        <taxon>Embryophyta</taxon>
        <taxon>Tracheophyta</taxon>
        <taxon>Spermatophyta</taxon>
        <taxon>Magnoliopsida</taxon>
        <taxon>Liliopsida</taxon>
        <taxon>Asparagales</taxon>
        <taxon>Orchidaceae</taxon>
        <taxon>Epidendroideae</taxon>
        <taxon>Malaxideae</taxon>
        <taxon>Dendrobiinae</taxon>
        <taxon>Dendrobium</taxon>
    </lineage>
</organism>
<sequence>MNLNLTCFRSESTQHAPLGTNPSAPSRKSNPISTAFFLSLMTSLSSKPVDVSKFSLIYAGAQKNVDPSGVTIVIIQREISLEIRSQSPL</sequence>
<dbReference type="SMR" id="A0A8T3BUM7"/>
<reference evidence="5" key="1">
    <citation type="journal article" date="2022" name="Front. Genet.">
        <title>Chromosome-Scale Assembly of the Dendrobium nobile Genome Provides Insights Into the Molecular Mechanism of the Biosynthesis of the Medicinal Active Ingredient of Dendrobium.</title>
        <authorList>
            <person name="Xu Q."/>
            <person name="Niu S.-C."/>
            <person name="Li K.-L."/>
            <person name="Zheng P.-J."/>
            <person name="Zhang X.-J."/>
            <person name="Jia Y."/>
            <person name="Liu Y."/>
            <person name="Niu Y.-X."/>
            <person name="Yu L.-H."/>
            <person name="Chen D.-F."/>
            <person name="Zhang G.-Q."/>
        </authorList>
    </citation>
    <scope>NUCLEOTIDE SEQUENCE</scope>
    <source>
        <tissue evidence="5">Leaf</tissue>
    </source>
</reference>
<comment type="caution">
    <text evidence="5">The sequence shown here is derived from an EMBL/GenBank/DDBJ whole genome shotgun (WGS) entry which is preliminary data.</text>
</comment>